<dbReference type="SUPFAM" id="SSF56954">
    <property type="entry name" value="Outer membrane efflux proteins (OEP)"/>
    <property type="match status" value="1"/>
</dbReference>
<accession>A0A366B115</accession>
<gene>
    <name evidence="8" type="ORF">DR980_05510</name>
</gene>
<evidence type="ECO:0008006" key="10">
    <source>
        <dbReference type="Google" id="ProtNLM"/>
    </source>
</evidence>
<evidence type="ECO:0000256" key="6">
    <source>
        <dbReference type="ARBA" id="ARBA00023136"/>
    </source>
</evidence>
<dbReference type="InterPro" id="IPR003423">
    <property type="entry name" value="OMP_efflux"/>
</dbReference>
<comment type="subcellular location">
    <subcellularLocation>
        <location evidence="1">Cell outer membrane</location>
    </subcellularLocation>
</comment>
<protein>
    <recommendedName>
        <fullName evidence="10">TolC family protein</fullName>
    </recommendedName>
</protein>
<sequence length="438" mass="50354">MKTRLFQIVLLLLSNAIFGQELLSFNSCLELALENNLALKNALLSKEISNYKYKSSYGKLLPSINGAVEKKQSWGREIDPDTNLFVNKKIENYSGDIDAEYNLFAGFSTINTIKSAKKDVQINEVNIQKIENEITIDLAQKFITILYLQEIILSNQEQIKASEKQLELAILKFESGVISESEVFKIKSQKATEELNLLTNQNHLTDNFISLKQLMNISLENEIILIKPNLEFYKNPEINENQYFLTNNAVAIHPSYLMRVLNEQKMRNEISISKSALYPSLNMRFSIGSNYIIKDPQVTFDEQFNANLSKALRFNLTIPIFNQFENFLRIKTSKLNYSQSKIETQIEQNRLSKEILKVITDTKTSIKKNESAAIAFEFSKKSYEADVLKFGLGKININELNLTKMNFNNSQAELIQAKYELLFNNALIKFYLGEKFVL</sequence>
<keyword evidence="9" id="KW-1185">Reference proteome</keyword>
<dbReference type="InterPro" id="IPR051906">
    <property type="entry name" value="TolC-like"/>
</dbReference>
<dbReference type="PANTHER" id="PTHR30026">
    <property type="entry name" value="OUTER MEMBRANE PROTEIN TOLC"/>
    <property type="match status" value="1"/>
</dbReference>
<comment type="similarity">
    <text evidence="2">Belongs to the outer membrane factor (OMF) (TC 1.B.17) family.</text>
</comment>
<proteinExistence type="inferred from homology"/>
<dbReference type="EMBL" id="QNUX01000004">
    <property type="protein sequence ID" value="RBN50792.1"/>
    <property type="molecule type" value="Genomic_DNA"/>
</dbReference>
<dbReference type="RefSeq" id="WP_113634261.1">
    <property type="nucleotide sequence ID" value="NZ_QNUX01000004.1"/>
</dbReference>
<evidence type="ECO:0000313" key="9">
    <source>
        <dbReference type="Proteomes" id="UP000253676"/>
    </source>
</evidence>
<dbReference type="PANTHER" id="PTHR30026:SF20">
    <property type="entry name" value="OUTER MEMBRANE PROTEIN TOLC"/>
    <property type="match status" value="1"/>
</dbReference>
<reference evidence="8 9" key="1">
    <citation type="submission" date="2018-07" db="EMBL/GenBank/DDBJ databases">
        <title>Complete genome sequence of Flavobacterium psychrolimnae LMG 22018.</title>
        <authorList>
            <person name="Kim D.-U."/>
        </authorList>
    </citation>
    <scope>NUCLEOTIDE SEQUENCE [LARGE SCALE GENOMIC DNA]</scope>
    <source>
        <strain evidence="8 9">LMG 22018</strain>
    </source>
</reference>
<keyword evidence="6" id="KW-0472">Membrane</keyword>
<dbReference type="GO" id="GO:1990281">
    <property type="term" value="C:efflux pump complex"/>
    <property type="evidence" value="ECO:0007669"/>
    <property type="project" value="TreeGrafter"/>
</dbReference>
<evidence type="ECO:0000313" key="8">
    <source>
        <dbReference type="EMBL" id="RBN50792.1"/>
    </source>
</evidence>
<dbReference type="Proteomes" id="UP000253676">
    <property type="component" value="Unassembled WGS sequence"/>
</dbReference>
<keyword evidence="4" id="KW-1134">Transmembrane beta strand</keyword>
<evidence type="ECO:0000256" key="2">
    <source>
        <dbReference type="ARBA" id="ARBA00007613"/>
    </source>
</evidence>
<name>A0A366B115_9FLAO</name>
<dbReference type="GO" id="GO:0015562">
    <property type="term" value="F:efflux transmembrane transporter activity"/>
    <property type="evidence" value="ECO:0007669"/>
    <property type="project" value="InterPro"/>
</dbReference>
<keyword evidence="3" id="KW-0813">Transport</keyword>
<evidence type="ECO:0000256" key="5">
    <source>
        <dbReference type="ARBA" id="ARBA00022692"/>
    </source>
</evidence>
<evidence type="ECO:0000256" key="3">
    <source>
        <dbReference type="ARBA" id="ARBA00022448"/>
    </source>
</evidence>
<evidence type="ECO:0000256" key="7">
    <source>
        <dbReference type="ARBA" id="ARBA00023237"/>
    </source>
</evidence>
<dbReference type="Gene3D" id="1.20.1600.10">
    <property type="entry name" value="Outer membrane efflux proteins (OEP)"/>
    <property type="match status" value="1"/>
</dbReference>
<dbReference type="Pfam" id="PF02321">
    <property type="entry name" value="OEP"/>
    <property type="match status" value="1"/>
</dbReference>
<keyword evidence="7" id="KW-0998">Cell outer membrane</keyword>
<organism evidence="8 9">
    <name type="scientific">Flavobacterium psychrolimnae</name>
    <dbReference type="NCBI Taxonomy" id="249351"/>
    <lineage>
        <taxon>Bacteria</taxon>
        <taxon>Pseudomonadati</taxon>
        <taxon>Bacteroidota</taxon>
        <taxon>Flavobacteriia</taxon>
        <taxon>Flavobacteriales</taxon>
        <taxon>Flavobacteriaceae</taxon>
        <taxon>Flavobacterium</taxon>
    </lineage>
</organism>
<dbReference type="AlphaFoldDB" id="A0A366B115"/>
<dbReference type="GO" id="GO:0015288">
    <property type="term" value="F:porin activity"/>
    <property type="evidence" value="ECO:0007669"/>
    <property type="project" value="TreeGrafter"/>
</dbReference>
<evidence type="ECO:0000256" key="1">
    <source>
        <dbReference type="ARBA" id="ARBA00004442"/>
    </source>
</evidence>
<keyword evidence="5" id="KW-0812">Transmembrane</keyword>
<dbReference type="OrthoDB" id="9811587at2"/>
<comment type="caution">
    <text evidence="8">The sequence shown here is derived from an EMBL/GenBank/DDBJ whole genome shotgun (WGS) entry which is preliminary data.</text>
</comment>
<dbReference type="GO" id="GO:0009279">
    <property type="term" value="C:cell outer membrane"/>
    <property type="evidence" value="ECO:0007669"/>
    <property type="project" value="UniProtKB-SubCell"/>
</dbReference>
<evidence type="ECO:0000256" key="4">
    <source>
        <dbReference type="ARBA" id="ARBA00022452"/>
    </source>
</evidence>